<evidence type="ECO:0000256" key="1">
    <source>
        <dbReference type="ARBA" id="ARBA00001561"/>
    </source>
</evidence>
<evidence type="ECO:0000256" key="2">
    <source>
        <dbReference type="ARBA" id="ARBA00011901"/>
    </source>
</evidence>
<evidence type="ECO:0000256" key="6">
    <source>
        <dbReference type="ARBA" id="ARBA00032390"/>
    </source>
</evidence>
<evidence type="ECO:0000259" key="8">
    <source>
        <dbReference type="SMART" id="SM00644"/>
    </source>
</evidence>
<dbReference type="PANTHER" id="PTHR30417">
    <property type="entry name" value="N-ACETYLMURAMOYL-L-ALANINE AMIDASE AMID"/>
    <property type="match status" value="1"/>
</dbReference>
<dbReference type="EMBL" id="FOHE01000010">
    <property type="protein sequence ID" value="SET38685.1"/>
    <property type="molecule type" value="Genomic_DNA"/>
</dbReference>
<dbReference type="STRING" id="930131.SAMN05216389_11056"/>
<keyword evidence="7" id="KW-0472">Membrane</keyword>
<proteinExistence type="predicted"/>
<evidence type="ECO:0000256" key="3">
    <source>
        <dbReference type="ARBA" id="ARBA00022801"/>
    </source>
</evidence>
<dbReference type="InterPro" id="IPR051206">
    <property type="entry name" value="NAMLAA_amidase_2"/>
</dbReference>
<dbReference type="PANTHER" id="PTHR30417:SF1">
    <property type="entry name" value="N-ACETYLMURAMOYL-L-ALANINE AMIDASE AMID"/>
    <property type="match status" value="1"/>
</dbReference>
<dbReference type="GO" id="GO:0008745">
    <property type="term" value="F:N-acetylmuramoyl-L-alanine amidase activity"/>
    <property type="evidence" value="ECO:0007669"/>
    <property type="project" value="UniProtKB-EC"/>
</dbReference>
<feature type="transmembrane region" description="Helical" evidence="7">
    <location>
        <begin position="6"/>
        <end position="24"/>
    </location>
</feature>
<gene>
    <name evidence="9" type="ORF">SAMN05216389_11056</name>
</gene>
<organism evidence="9 10">
    <name type="scientific">Oceanobacillus limi</name>
    <dbReference type="NCBI Taxonomy" id="930131"/>
    <lineage>
        <taxon>Bacteria</taxon>
        <taxon>Bacillati</taxon>
        <taxon>Bacillota</taxon>
        <taxon>Bacilli</taxon>
        <taxon>Bacillales</taxon>
        <taxon>Bacillaceae</taxon>
        <taxon>Oceanobacillus</taxon>
    </lineage>
</organism>
<accession>A0A1I0E256</accession>
<dbReference type="GO" id="GO:0071555">
    <property type="term" value="P:cell wall organization"/>
    <property type="evidence" value="ECO:0007669"/>
    <property type="project" value="UniProtKB-KW"/>
</dbReference>
<keyword evidence="7" id="KW-0812">Transmembrane</keyword>
<keyword evidence="3" id="KW-0378">Hydrolase</keyword>
<protein>
    <recommendedName>
        <fullName evidence="2">N-acetylmuramoyl-L-alanine amidase</fullName>
        <ecNumber evidence="2">3.5.1.28</ecNumber>
    </recommendedName>
    <alternativeName>
        <fullName evidence="6">Autolysin</fullName>
    </alternativeName>
    <alternativeName>
        <fullName evidence="5">Cell wall hydrolase</fullName>
    </alternativeName>
</protein>
<dbReference type="CDD" id="cd06583">
    <property type="entry name" value="PGRP"/>
    <property type="match status" value="1"/>
</dbReference>
<dbReference type="GO" id="GO:0009254">
    <property type="term" value="P:peptidoglycan turnover"/>
    <property type="evidence" value="ECO:0007669"/>
    <property type="project" value="TreeGrafter"/>
</dbReference>
<reference evidence="9 10" key="1">
    <citation type="submission" date="2016-10" db="EMBL/GenBank/DDBJ databases">
        <authorList>
            <person name="de Groot N.N."/>
        </authorList>
    </citation>
    <scope>NUCLEOTIDE SEQUENCE [LARGE SCALE GENOMIC DNA]</scope>
    <source>
        <strain evidence="9 10">IBRC-M 10780</strain>
    </source>
</reference>
<dbReference type="InterPro" id="IPR036505">
    <property type="entry name" value="Amidase/PGRP_sf"/>
</dbReference>
<evidence type="ECO:0000256" key="4">
    <source>
        <dbReference type="ARBA" id="ARBA00023316"/>
    </source>
</evidence>
<dbReference type="Proteomes" id="UP000198618">
    <property type="component" value="Unassembled WGS sequence"/>
</dbReference>
<dbReference type="AlphaFoldDB" id="A0A1I0E256"/>
<evidence type="ECO:0000256" key="7">
    <source>
        <dbReference type="SAM" id="Phobius"/>
    </source>
</evidence>
<dbReference type="InterPro" id="IPR002502">
    <property type="entry name" value="Amidase_domain"/>
</dbReference>
<dbReference type="OrthoDB" id="66275at2"/>
<keyword evidence="7" id="KW-1133">Transmembrane helix</keyword>
<keyword evidence="4" id="KW-0961">Cell wall biogenesis/degradation</keyword>
<dbReference type="GO" id="GO:0019867">
    <property type="term" value="C:outer membrane"/>
    <property type="evidence" value="ECO:0007669"/>
    <property type="project" value="TreeGrafter"/>
</dbReference>
<dbReference type="Gene3D" id="3.40.80.10">
    <property type="entry name" value="Peptidoglycan recognition protein-like"/>
    <property type="match status" value="1"/>
</dbReference>
<evidence type="ECO:0000313" key="10">
    <source>
        <dbReference type="Proteomes" id="UP000198618"/>
    </source>
</evidence>
<evidence type="ECO:0000313" key="9">
    <source>
        <dbReference type="EMBL" id="SET38685.1"/>
    </source>
</evidence>
<sequence length="230" mass="26521">MKRNVFYLILCCVGIVAFLFIHHLRSESSSITVKDVEESQQEERFKAEVNEILLPLENSEFRLEPVTHVVIHYMSNAVEKPHDPYKLEDIYSIFLASGLSSHYVIDRKGNIYQLVAEERIAYHAGAGRLTTVPNYEDKLNDYSIGIELLAIGTKDEMKPLIDEQTYEVIPSQSIGFTEDQYQSLKELLDDIQVRHPDVHLNRDHIVGHDEYAPKRKNDPGSLFDWDKLGF</sequence>
<dbReference type="SUPFAM" id="SSF55846">
    <property type="entry name" value="N-acetylmuramoyl-L-alanine amidase-like"/>
    <property type="match status" value="1"/>
</dbReference>
<feature type="domain" description="N-acetylmuramoyl-L-alanine amidase" evidence="8">
    <location>
        <begin position="54"/>
        <end position="220"/>
    </location>
</feature>
<dbReference type="EC" id="3.5.1.28" evidence="2"/>
<name>A0A1I0E256_9BACI</name>
<dbReference type="Pfam" id="PF01510">
    <property type="entry name" value="Amidase_2"/>
    <property type="match status" value="1"/>
</dbReference>
<keyword evidence="10" id="KW-1185">Reference proteome</keyword>
<dbReference type="GO" id="GO:0009253">
    <property type="term" value="P:peptidoglycan catabolic process"/>
    <property type="evidence" value="ECO:0007669"/>
    <property type="project" value="InterPro"/>
</dbReference>
<dbReference type="SMART" id="SM00644">
    <property type="entry name" value="Ami_2"/>
    <property type="match status" value="1"/>
</dbReference>
<comment type="catalytic activity">
    <reaction evidence="1">
        <text>Hydrolyzes the link between N-acetylmuramoyl residues and L-amino acid residues in certain cell-wall glycopeptides.</text>
        <dbReference type="EC" id="3.5.1.28"/>
    </reaction>
</comment>
<evidence type="ECO:0000256" key="5">
    <source>
        <dbReference type="ARBA" id="ARBA00030881"/>
    </source>
</evidence>
<dbReference type="RefSeq" id="WP_090870115.1">
    <property type="nucleotide sequence ID" value="NZ_FOHE01000010.1"/>
</dbReference>